<proteinExistence type="predicted"/>
<dbReference type="Proteomes" id="UP001262817">
    <property type="component" value="Unassembled WGS sequence"/>
</dbReference>
<dbReference type="RefSeq" id="WP_213439069.1">
    <property type="nucleotide sequence ID" value="NZ_JARPXR010000009.1"/>
</dbReference>
<sequence>MKIDIDLAKHDFTLVGKGSGGTLCIDGAPLQSIEHISFVTRSPEVSILQITIHEKKRFLMSGRIARVLIEENEK</sequence>
<dbReference type="EMBL" id="JARPXR010000009">
    <property type="protein sequence ID" value="MDT2584178.1"/>
    <property type="molecule type" value="Genomic_DNA"/>
</dbReference>
<gene>
    <name evidence="1" type="ORF">P7D17_08710</name>
</gene>
<evidence type="ECO:0000313" key="1">
    <source>
        <dbReference type="EMBL" id="MDT2584178.1"/>
    </source>
</evidence>
<comment type="caution">
    <text evidence="1">The sequence shown here is derived from an EMBL/GenBank/DDBJ whole genome shotgun (WGS) entry which is preliminary data.</text>
</comment>
<name>A0AAJ2MKL9_9LACT</name>
<reference evidence="1" key="1">
    <citation type="submission" date="2023-03" db="EMBL/GenBank/DDBJ databases">
        <authorList>
            <person name="Shen W."/>
            <person name="Cai J."/>
        </authorList>
    </citation>
    <scope>NUCLEOTIDE SEQUENCE</scope>
    <source>
        <strain evidence="1">P86-2</strain>
    </source>
</reference>
<protein>
    <submittedName>
        <fullName evidence="1">Uncharacterized protein</fullName>
    </submittedName>
</protein>
<organism evidence="1 2">
    <name type="scientific">Lactococcus petauri</name>
    <dbReference type="NCBI Taxonomy" id="1940789"/>
    <lineage>
        <taxon>Bacteria</taxon>
        <taxon>Bacillati</taxon>
        <taxon>Bacillota</taxon>
        <taxon>Bacilli</taxon>
        <taxon>Lactobacillales</taxon>
        <taxon>Streptococcaceae</taxon>
        <taxon>Lactococcus</taxon>
    </lineage>
</organism>
<accession>A0AAJ2MKL9</accession>
<dbReference type="AlphaFoldDB" id="A0AAJ2MKL9"/>
<evidence type="ECO:0000313" key="2">
    <source>
        <dbReference type="Proteomes" id="UP001262817"/>
    </source>
</evidence>